<sequence>MSNVHKNALNRNRQGLQDEARRRRRQRQEDERRRRRQRKEEERRRRQQQNLKKGGSGESEENEKDNDKKETTTTKNRDVEITTSTSSSTFIATSTSSISSSITNVTESRDINTTGNTNNGLIANKDNVRTIDADGISGAPVRGPLQHSKTKHMVRYLPLSTNMIKRYDHTLWKTITKLENRLGDISGDKYYNALVEAANGIESSDLRFSESK</sequence>
<feature type="compositionally biased region" description="Basic and acidic residues" evidence="1">
    <location>
        <begin position="16"/>
        <end position="44"/>
    </location>
</feature>
<dbReference type="EMBL" id="MCFG01000023">
    <property type="protein sequence ID" value="ORX86246.1"/>
    <property type="molecule type" value="Genomic_DNA"/>
</dbReference>
<feature type="compositionally biased region" description="Polar residues" evidence="1">
    <location>
        <begin position="1"/>
        <end position="15"/>
    </location>
</feature>
<accession>A0A1Y1XL94</accession>
<comment type="caution">
    <text evidence="2">The sequence shown here is derived from an EMBL/GenBank/DDBJ whole genome shotgun (WGS) entry which is preliminary data.</text>
</comment>
<keyword evidence="3" id="KW-1185">Reference proteome</keyword>
<organism evidence="2 3">
    <name type="scientific">Anaeromyces robustus</name>
    <dbReference type="NCBI Taxonomy" id="1754192"/>
    <lineage>
        <taxon>Eukaryota</taxon>
        <taxon>Fungi</taxon>
        <taxon>Fungi incertae sedis</taxon>
        <taxon>Chytridiomycota</taxon>
        <taxon>Chytridiomycota incertae sedis</taxon>
        <taxon>Neocallimastigomycetes</taxon>
        <taxon>Neocallimastigales</taxon>
        <taxon>Neocallimastigaceae</taxon>
        <taxon>Anaeromyces</taxon>
    </lineage>
</organism>
<proteinExistence type="predicted"/>
<reference evidence="2 3" key="2">
    <citation type="submission" date="2016-08" db="EMBL/GenBank/DDBJ databases">
        <title>Pervasive Adenine N6-methylation of Active Genes in Fungi.</title>
        <authorList>
            <consortium name="DOE Joint Genome Institute"/>
            <person name="Mondo S.J."/>
            <person name="Dannebaum R.O."/>
            <person name="Kuo R.C."/>
            <person name="Labutti K."/>
            <person name="Haridas S."/>
            <person name="Kuo A."/>
            <person name="Salamov A."/>
            <person name="Ahrendt S.R."/>
            <person name="Lipzen A."/>
            <person name="Sullivan W."/>
            <person name="Andreopoulos W.B."/>
            <person name="Clum A."/>
            <person name="Lindquist E."/>
            <person name="Daum C."/>
            <person name="Ramamoorthy G.K."/>
            <person name="Gryganskyi A."/>
            <person name="Culley D."/>
            <person name="Magnuson J.K."/>
            <person name="James T.Y."/>
            <person name="O'Malley M.A."/>
            <person name="Stajich J.E."/>
            <person name="Spatafora J.W."/>
            <person name="Visel A."/>
            <person name="Grigoriev I.V."/>
        </authorList>
    </citation>
    <scope>NUCLEOTIDE SEQUENCE [LARGE SCALE GENOMIC DNA]</scope>
    <source>
        <strain evidence="2 3">S4</strain>
    </source>
</reference>
<evidence type="ECO:0000313" key="3">
    <source>
        <dbReference type="Proteomes" id="UP000193944"/>
    </source>
</evidence>
<dbReference type="AlphaFoldDB" id="A0A1Y1XL94"/>
<name>A0A1Y1XL94_9FUNG</name>
<gene>
    <name evidence="2" type="ORF">BCR32DRAFT_241099</name>
</gene>
<dbReference type="OrthoDB" id="10495079at2759"/>
<evidence type="ECO:0000256" key="1">
    <source>
        <dbReference type="SAM" id="MobiDB-lite"/>
    </source>
</evidence>
<reference evidence="2 3" key="1">
    <citation type="submission" date="2016-08" db="EMBL/GenBank/DDBJ databases">
        <title>A Parts List for Fungal Cellulosomes Revealed by Comparative Genomics.</title>
        <authorList>
            <consortium name="DOE Joint Genome Institute"/>
            <person name="Haitjema C.H."/>
            <person name="Gilmore S.P."/>
            <person name="Henske J.K."/>
            <person name="Solomon K.V."/>
            <person name="De Groot R."/>
            <person name="Kuo A."/>
            <person name="Mondo S.J."/>
            <person name="Salamov A.A."/>
            <person name="Labutti K."/>
            <person name="Zhao Z."/>
            <person name="Chiniquy J."/>
            <person name="Barry K."/>
            <person name="Brewer H.M."/>
            <person name="Purvine S.O."/>
            <person name="Wright A.T."/>
            <person name="Boxma B."/>
            <person name="Van Alen T."/>
            <person name="Hackstein J.H."/>
            <person name="Baker S.E."/>
            <person name="Grigoriev I.V."/>
            <person name="O'Malley M.A."/>
        </authorList>
    </citation>
    <scope>NUCLEOTIDE SEQUENCE [LARGE SCALE GENOMIC DNA]</scope>
    <source>
        <strain evidence="2 3">S4</strain>
    </source>
</reference>
<protein>
    <submittedName>
        <fullName evidence="2">Uncharacterized protein</fullName>
    </submittedName>
</protein>
<feature type="region of interest" description="Disordered" evidence="1">
    <location>
        <begin position="1"/>
        <end position="89"/>
    </location>
</feature>
<dbReference type="Proteomes" id="UP000193944">
    <property type="component" value="Unassembled WGS sequence"/>
</dbReference>
<evidence type="ECO:0000313" key="2">
    <source>
        <dbReference type="EMBL" id="ORX86246.1"/>
    </source>
</evidence>
<feature type="compositionally biased region" description="Basic and acidic residues" evidence="1">
    <location>
        <begin position="65"/>
        <end position="80"/>
    </location>
</feature>